<dbReference type="SMART" id="SM00028">
    <property type="entry name" value="TPR"/>
    <property type="match status" value="2"/>
</dbReference>
<reference evidence="1 2" key="1">
    <citation type="submission" date="2015-11" db="EMBL/GenBank/DDBJ databases">
        <authorList>
            <person name="Zhang Y."/>
            <person name="Guo Z."/>
        </authorList>
    </citation>
    <scope>NUCLEOTIDE SEQUENCE [LARGE SCALE GENOMIC DNA]</scope>
    <source>
        <strain evidence="1 2">KCTC 12086</strain>
    </source>
</reference>
<sequence>MSLYPLMVLFSTIISPEVLINFAELEKNAPKQALTEYQRRKDKYQNTFNEDALQFHRIAIKAAINLYDWQSFTDIITTLKKKQFKDVTNLKAMHIINDIGVAYRQNNQHQDAIQHFTCALTQTTNINYAAAIKANIATAYRVQGQPSIGFRLLDSIEFNVLDANISTGIHIVRGNIALHIEQTDKALSYFLEAYKLFKIQNKHRDSVRLTFSILTTALIKKDLALYKKYRVNIENKILEYAINNHDYLLFLDEVEHAIAVENISSLKTHHISELVKLLMNHDDASENVRLLLESLNLKSLVPPDQKRLPKEPLLEPNLASPWCEGMK</sequence>
<dbReference type="Proteomes" id="UP000061457">
    <property type="component" value="Chromosome I"/>
</dbReference>
<dbReference type="AlphaFoldDB" id="A0A0S2K0K7"/>
<dbReference type="EMBL" id="CP013187">
    <property type="protein sequence ID" value="ALO41605.1"/>
    <property type="molecule type" value="Genomic_DNA"/>
</dbReference>
<name>A0A0S2K0K7_9GAMM</name>
<gene>
    <name evidence="1" type="ORF">PP2015_1089</name>
</gene>
<organism evidence="1 2">
    <name type="scientific">Pseudoalteromonas phenolica</name>
    <dbReference type="NCBI Taxonomy" id="161398"/>
    <lineage>
        <taxon>Bacteria</taxon>
        <taxon>Pseudomonadati</taxon>
        <taxon>Pseudomonadota</taxon>
        <taxon>Gammaproteobacteria</taxon>
        <taxon>Alteromonadales</taxon>
        <taxon>Pseudoalteromonadaceae</taxon>
        <taxon>Pseudoalteromonas</taxon>
    </lineage>
</organism>
<evidence type="ECO:0000313" key="2">
    <source>
        <dbReference type="Proteomes" id="UP000061457"/>
    </source>
</evidence>
<accession>A0A0S2K0K7</accession>
<evidence type="ECO:0000313" key="1">
    <source>
        <dbReference type="EMBL" id="ALO41605.1"/>
    </source>
</evidence>
<evidence type="ECO:0008006" key="3">
    <source>
        <dbReference type="Google" id="ProtNLM"/>
    </source>
</evidence>
<dbReference type="KEGG" id="pphe:PP2015_1089"/>
<keyword evidence="2" id="KW-1185">Reference proteome</keyword>
<dbReference type="InterPro" id="IPR019734">
    <property type="entry name" value="TPR_rpt"/>
</dbReference>
<dbReference type="Gene3D" id="1.25.40.10">
    <property type="entry name" value="Tetratricopeptide repeat domain"/>
    <property type="match status" value="1"/>
</dbReference>
<proteinExistence type="predicted"/>
<dbReference type="PATRIC" id="fig|161398.10.peg.1109"/>
<protein>
    <recommendedName>
        <fullName evidence="3">Tetratricopeptide repeat protein</fullName>
    </recommendedName>
</protein>
<dbReference type="SUPFAM" id="SSF48452">
    <property type="entry name" value="TPR-like"/>
    <property type="match status" value="1"/>
</dbReference>
<dbReference type="InterPro" id="IPR011990">
    <property type="entry name" value="TPR-like_helical_dom_sf"/>
</dbReference>